<reference evidence="1" key="1">
    <citation type="submission" date="2023-11" db="EMBL/GenBank/DDBJ databases">
        <title>Genome assemblies of two species of porcelain crab, Petrolisthes cinctipes and Petrolisthes manimaculis (Anomura: Porcellanidae).</title>
        <authorList>
            <person name="Angst P."/>
        </authorList>
    </citation>
    <scope>NUCLEOTIDE SEQUENCE</scope>
    <source>
        <strain evidence="1">PB745_02</strain>
        <tissue evidence="1">Gill</tissue>
    </source>
</reference>
<sequence length="71" mass="7970">MTVNFIYPSQRSSFVKILTRLSMRTHLPLTSAVVNSLKFKDICASAIKETLLQSDVKITGKLSNTRLSKEI</sequence>
<dbReference type="EMBL" id="JAWZYT010003931">
    <property type="protein sequence ID" value="KAK4296077.1"/>
    <property type="molecule type" value="Genomic_DNA"/>
</dbReference>
<name>A0AAE1NVR0_9EUCA</name>
<accession>A0AAE1NVR0</accession>
<dbReference type="Proteomes" id="UP001292094">
    <property type="component" value="Unassembled WGS sequence"/>
</dbReference>
<keyword evidence="2" id="KW-1185">Reference proteome</keyword>
<evidence type="ECO:0000313" key="1">
    <source>
        <dbReference type="EMBL" id="KAK4296077.1"/>
    </source>
</evidence>
<comment type="caution">
    <text evidence="1">The sequence shown here is derived from an EMBL/GenBank/DDBJ whole genome shotgun (WGS) entry which is preliminary data.</text>
</comment>
<protein>
    <submittedName>
        <fullName evidence="1">Uncharacterized protein</fullName>
    </submittedName>
</protein>
<proteinExistence type="predicted"/>
<gene>
    <name evidence="1" type="ORF">Pmani_031402</name>
</gene>
<evidence type="ECO:0000313" key="2">
    <source>
        <dbReference type="Proteomes" id="UP001292094"/>
    </source>
</evidence>
<dbReference type="AlphaFoldDB" id="A0AAE1NVR0"/>
<organism evidence="1 2">
    <name type="scientific">Petrolisthes manimaculis</name>
    <dbReference type="NCBI Taxonomy" id="1843537"/>
    <lineage>
        <taxon>Eukaryota</taxon>
        <taxon>Metazoa</taxon>
        <taxon>Ecdysozoa</taxon>
        <taxon>Arthropoda</taxon>
        <taxon>Crustacea</taxon>
        <taxon>Multicrustacea</taxon>
        <taxon>Malacostraca</taxon>
        <taxon>Eumalacostraca</taxon>
        <taxon>Eucarida</taxon>
        <taxon>Decapoda</taxon>
        <taxon>Pleocyemata</taxon>
        <taxon>Anomura</taxon>
        <taxon>Galatheoidea</taxon>
        <taxon>Porcellanidae</taxon>
        <taxon>Petrolisthes</taxon>
    </lineage>
</organism>